<feature type="binding site" evidence="7">
    <location>
        <position position="256"/>
    </location>
    <ligand>
        <name>Na(+)</name>
        <dbReference type="ChEBI" id="CHEBI:29101"/>
        <label>1</label>
    </ligand>
</feature>
<keyword evidence="7" id="KW-0915">Sodium</keyword>
<feature type="transmembrane region" description="Helical" evidence="9">
    <location>
        <begin position="231"/>
        <end position="252"/>
    </location>
</feature>
<keyword evidence="6 9" id="KW-0472">Membrane</keyword>
<dbReference type="STRING" id="947166.A0A1D1VL44"/>
<dbReference type="Proteomes" id="UP000186922">
    <property type="component" value="Unassembled WGS sequence"/>
</dbReference>
<dbReference type="InterPro" id="IPR037272">
    <property type="entry name" value="SNS_sf"/>
</dbReference>
<dbReference type="GO" id="GO:0015293">
    <property type="term" value="F:symporter activity"/>
    <property type="evidence" value="ECO:0007669"/>
    <property type="project" value="UniProtKB-KW"/>
</dbReference>
<organism evidence="10 11">
    <name type="scientific">Ramazzottius varieornatus</name>
    <name type="common">Water bear</name>
    <name type="synonym">Tardigrade</name>
    <dbReference type="NCBI Taxonomy" id="947166"/>
    <lineage>
        <taxon>Eukaryota</taxon>
        <taxon>Metazoa</taxon>
        <taxon>Ecdysozoa</taxon>
        <taxon>Tardigrada</taxon>
        <taxon>Eutardigrada</taxon>
        <taxon>Parachela</taxon>
        <taxon>Hypsibioidea</taxon>
        <taxon>Ramazzottiidae</taxon>
        <taxon>Ramazzottius</taxon>
    </lineage>
</organism>
<keyword evidence="4" id="KW-0769">Symport</keyword>
<feature type="transmembrane region" description="Helical" evidence="9">
    <location>
        <begin position="144"/>
        <end position="169"/>
    </location>
</feature>
<evidence type="ECO:0000256" key="6">
    <source>
        <dbReference type="ARBA" id="ARBA00023136"/>
    </source>
</evidence>
<evidence type="ECO:0008006" key="12">
    <source>
        <dbReference type="Google" id="ProtNLM"/>
    </source>
</evidence>
<reference evidence="10 11" key="1">
    <citation type="journal article" date="2016" name="Nat. Commun.">
        <title>Extremotolerant tardigrade genome and improved radiotolerance of human cultured cells by tardigrade-unique protein.</title>
        <authorList>
            <person name="Hashimoto T."/>
            <person name="Horikawa D.D."/>
            <person name="Saito Y."/>
            <person name="Kuwahara H."/>
            <person name="Kozuka-Hata H."/>
            <person name="Shin-I T."/>
            <person name="Minakuchi Y."/>
            <person name="Ohishi K."/>
            <person name="Motoyama A."/>
            <person name="Aizu T."/>
            <person name="Enomoto A."/>
            <person name="Kondo K."/>
            <person name="Tanaka S."/>
            <person name="Hara Y."/>
            <person name="Koshikawa S."/>
            <person name="Sagara H."/>
            <person name="Miura T."/>
            <person name="Yokobori S."/>
            <person name="Miyagawa K."/>
            <person name="Suzuki Y."/>
            <person name="Kubo T."/>
            <person name="Oyama M."/>
            <person name="Kohara Y."/>
            <person name="Fujiyama A."/>
            <person name="Arakawa K."/>
            <person name="Katayama T."/>
            <person name="Toyoda A."/>
            <person name="Kunieda T."/>
        </authorList>
    </citation>
    <scope>NUCLEOTIDE SEQUENCE [LARGE SCALE GENOMIC DNA]</scope>
    <source>
        <strain evidence="10 11">YOKOZUNA-1</strain>
    </source>
</reference>
<feature type="transmembrane region" description="Helical" evidence="9">
    <location>
        <begin position="99"/>
        <end position="124"/>
    </location>
</feature>
<gene>
    <name evidence="10" type="primary">RvY_11644</name>
    <name evidence="10" type="synonym">RvY_11644.1</name>
    <name evidence="10" type="ORF">RvY_11644-1</name>
</gene>
<sequence length="459" mass="50616">MSSELPWSDCANRTWASALCDANINNSAGHYNGNISGGLAPALRSPAQDYFDNYVLGLEETSGFDSLGWPRWQLVLCLALAYLILFLALFKGVKSSGKVVWVTAIAPYIILLILLIRGVFLPGATDGLKFYLNLDLRRLGDTQVWIDAAVQVFYSIGAGFGVHLALSSYNSFHHPTTRDCLITVGANAAANLLSGFVVFAYLGYMSAKQNVGIEQVAKNGPGLVFQVYPEAIGTLPAAPVWSLLFFLMLLTLGMDSSMGGMEAIITGICDYFHDFFRSVPHSRPLFTAALCVVSFLFGIINCTPAGIYTFQWFDTFSAGVSLLFVAFFEAIAVGWFYGIDQFSQDIEDMLGSPPGFFWRICWKVLSPLFLIAAIIAAAVTFPVLKYDHYTYPVWASAVGWAFSLSTTILIPIVAISKLVTTKGSFRQKVALSISPMRDYDDITREGYVKRFHRKHWLQI</sequence>
<evidence type="ECO:0000256" key="2">
    <source>
        <dbReference type="ARBA" id="ARBA00022448"/>
    </source>
</evidence>
<evidence type="ECO:0000256" key="8">
    <source>
        <dbReference type="PIRSR" id="PIRSR600175-2"/>
    </source>
</evidence>
<accession>A0A1D1VL44</accession>
<dbReference type="GO" id="GO:0005886">
    <property type="term" value="C:plasma membrane"/>
    <property type="evidence" value="ECO:0007669"/>
    <property type="project" value="TreeGrafter"/>
</dbReference>
<feature type="binding site" evidence="7">
    <location>
        <position position="255"/>
    </location>
    <ligand>
        <name>Na(+)</name>
        <dbReference type="ChEBI" id="CHEBI:29101"/>
        <label>1</label>
    </ligand>
</feature>
<keyword evidence="2" id="KW-0813">Transport</keyword>
<feature type="transmembrane region" description="Helical" evidence="9">
    <location>
        <begin position="360"/>
        <end position="381"/>
    </location>
</feature>
<feature type="binding site" evidence="7">
    <location>
        <position position="155"/>
    </location>
    <ligand>
        <name>Na(+)</name>
        <dbReference type="ChEBI" id="CHEBI:29101"/>
        <label>1</label>
    </ligand>
</feature>
<evidence type="ECO:0000313" key="11">
    <source>
        <dbReference type="Proteomes" id="UP000186922"/>
    </source>
</evidence>
<feature type="transmembrane region" description="Helical" evidence="9">
    <location>
        <begin position="393"/>
        <end position="419"/>
    </location>
</feature>
<evidence type="ECO:0000256" key="9">
    <source>
        <dbReference type="SAM" id="Phobius"/>
    </source>
</evidence>
<proteinExistence type="predicted"/>
<dbReference type="OrthoDB" id="6581954at2759"/>
<dbReference type="PANTHER" id="PTHR11616">
    <property type="entry name" value="SODIUM/CHLORIDE DEPENDENT TRANSPORTER"/>
    <property type="match status" value="1"/>
</dbReference>
<dbReference type="PRINTS" id="PR00176">
    <property type="entry name" value="NANEUSMPORT"/>
</dbReference>
<keyword evidence="3 9" id="KW-0812">Transmembrane</keyword>
<evidence type="ECO:0000313" key="10">
    <source>
        <dbReference type="EMBL" id="GAV00853.1"/>
    </source>
</evidence>
<dbReference type="PANTHER" id="PTHR11616:SF38">
    <property type="entry name" value="SODIUM-DEPENDENT DOPAMINE TRANSPORTER"/>
    <property type="match status" value="1"/>
</dbReference>
<keyword evidence="7" id="KW-0479">Metal-binding</keyword>
<dbReference type="GO" id="GO:0006865">
    <property type="term" value="P:amino acid transport"/>
    <property type="evidence" value="ECO:0007669"/>
    <property type="project" value="TreeGrafter"/>
</dbReference>
<keyword evidence="11" id="KW-1185">Reference proteome</keyword>
<evidence type="ECO:0000256" key="7">
    <source>
        <dbReference type="PIRSR" id="PIRSR600175-1"/>
    </source>
</evidence>
<feature type="transmembrane region" description="Helical" evidence="9">
    <location>
        <begin position="285"/>
        <end position="310"/>
    </location>
</feature>
<dbReference type="SUPFAM" id="SSF161070">
    <property type="entry name" value="SNF-like"/>
    <property type="match status" value="1"/>
</dbReference>
<dbReference type="GO" id="GO:0035725">
    <property type="term" value="P:sodium ion transmembrane transport"/>
    <property type="evidence" value="ECO:0007669"/>
    <property type="project" value="TreeGrafter"/>
</dbReference>
<dbReference type="PROSITE" id="PS50267">
    <property type="entry name" value="NA_NEUROTRAN_SYMP_3"/>
    <property type="match status" value="1"/>
</dbReference>
<evidence type="ECO:0000256" key="1">
    <source>
        <dbReference type="ARBA" id="ARBA00004141"/>
    </source>
</evidence>
<comment type="caution">
    <text evidence="10">The sequence shown here is derived from an EMBL/GenBank/DDBJ whole genome shotgun (WGS) entry which is preliminary data.</text>
</comment>
<feature type="transmembrane region" description="Helical" evidence="9">
    <location>
        <begin position="72"/>
        <end position="90"/>
    </location>
</feature>
<dbReference type="InterPro" id="IPR000175">
    <property type="entry name" value="Na/ntran_symport"/>
</dbReference>
<feature type="transmembrane region" description="Helical" evidence="9">
    <location>
        <begin position="181"/>
        <end position="202"/>
    </location>
</feature>
<evidence type="ECO:0000256" key="4">
    <source>
        <dbReference type="ARBA" id="ARBA00022847"/>
    </source>
</evidence>
<evidence type="ECO:0000256" key="5">
    <source>
        <dbReference type="ARBA" id="ARBA00022989"/>
    </source>
</evidence>
<evidence type="ECO:0000256" key="3">
    <source>
        <dbReference type="ARBA" id="ARBA00022692"/>
    </source>
</evidence>
<comment type="subcellular location">
    <subcellularLocation>
        <location evidence="1">Membrane</location>
        <topology evidence="1">Multi-pass membrane protein</topology>
    </subcellularLocation>
</comment>
<keyword evidence="8" id="KW-1015">Disulfide bond</keyword>
<dbReference type="AlphaFoldDB" id="A0A1D1VL44"/>
<feature type="binding site" evidence="7">
    <location>
        <position position="187"/>
    </location>
    <ligand>
        <name>Na(+)</name>
        <dbReference type="ChEBI" id="CHEBI:29101"/>
        <label>1</label>
    </ligand>
</feature>
<protein>
    <recommendedName>
        <fullName evidence="12">Transporter</fullName>
    </recommendedName>
</protein>
<dbReference type="GO" id="GO:0046872">
    <property type="term" value="F:metal ion binding"/>
    <property type="evidence" value="ECO:0007669"/>
    <property type="project" value="UniProtKB-KW"/>
</dbReference>
<feature type="transmembrane region" description="Helical" evidence="9">
    <location>
        <begin position="316"/>
        <end position="339"/>
    </location>
</feature>
<dbReference type="EMBL" id="BDGG01000006">
    <property type="protein sequence ID" value="GAV00853.1"/>
    <property type="molecule type" value="Genomic_DNA"/>
</dbReference>
<feature type="binding site" evidence="7">
    <location>
        <position position="252"/>
    </location>
    <ligand>
        <name>Na(+)</name>
        <dbReference type="ChEBI" id="CHEBI:29101"/>
        <label>1</label>
    </ligand>
</feature>
<feature type="disulfide bond" evidence="8">
    <location>
        <begin position="10"/>
        <end position="20"/>
    </location>
</feature>
<keyword evidence="5 9" id="KW-1133">Transmembrane helix</keyword>
<dbReference type="Pfam" id="PF00209">
    <property type="entry name" value="SNF"/>
    <property type="match status" value="1"/>
</dbReference>
<name>A0A1D1VL44_RAMVA</name>